<evidence type="ECO:0000313" key="2">
    <source>
        <dbReference type="Proteomes" id="UP000676336"/>
    </source>
</evidence>
<name>A0A8S3D496_9BILA</name>
<sequence>HQAVPHRLQVQLRQQAARHHQQVQHQLLLHHQHRVQAHRQLA</sequence>
<dbReference type="AlphaFoldDB" id="A0A8S3D496"/>
<protein>
    <submittedName>
        <fullName evidence="1">Uncharacterized protein</fullName>
    </submittedName>
</protein>
<reference evidence="1" key="1">
    <citation type="submission" date="2021-02" db="EMBL/GenBank/DDBJ databases">
        <authorList>
            <person name="Nowell W R."/>
        </authorList>
    </citation>
    <scope>NUCLEOTIDE SEQUENCE</scope>
</reference>
<dbReference type="Proteomes" id="UP000676336">
    <property type="component" value="Unassembled WGS sequence"/>
</dbReference>
<comment type="caution">
    <text evidence="1">The sequence shown here is derived from an EMBL/GenBank/DDBJ whole genome shotgun (WGS) entry which is preliminary data.</text>
</comment>
<evidence type="ECO:0000313" key="1">
    <source>
        <dbReference type="EMBL" id="CAF4946387.1"/>
    </source>
</evidence>
<gene>
    <name evidence="1" type="ORF">SMN809_LOCUS53894</name>
</gene>
<feature type="non-terminal residue" evidence="1">
    <location>
        <position position="1"/>
    </location>
</feature>
<dbReference type="EMBL" id="CAJOBI010186592">
    <property type="protein sequence ID" value="CAF4946387.1"/>
    <property type="molecule type" value="Genomic_DNA"/>
</dbReference>
<organism evidence="1 2">
    <name type="scientific">Rotaria magnacalcarata</name>
    <dbReference type="NCBI Taxonomy" id="392030"/>
    <lineage>
        <taxon>Eukaryota</taxon>
        <taxon>Metazoa</taxon>
        <taxon>Spiralia</taxon>
        <taxon>Gnathifera</taxon>
        <taxon>Rotifera</taxon>
        <taxon>Eurotatoria</taxon>
        <taxon>Bdelloidea</taxon>
        <taxon>Philodinida</taxon>
        <taxon>Philodinidae</taxon>
        <taxon>Rotaria</taxon>
    </lineage>
</organism>
<accession>A0A8S3D496</accession>
<proteinExistence type="predicted"/>